<feature type="region of interest" description="Disordered" evidence="1">
    <location>
        <begin position="134"/>
        <end position="155"/>
    </location>
</feature>
<dbReference type="AlphaFoldDB" id="A0AA88GYU2"/>
<evidence type="ECO:0000313" key="2">
    <source>
        <dbReference type="EMBL" id="KAG2388893.1"/>
    </source>
</evidence>
<feature type="compositionally biased region" description="Polar residues" evidence="1">
    <location>
        <begin position="403"/>
        <end position="414"/>
    </location>
</feature>
<feature type="region of interest" description="Disordered" evidence="1">
    <location>
        <begin position="380"/>
        <end position="507"/>
    </location>
</feature>
<evidence type="ECO:0000313" key="3">
    <source>
        <dbReference type="Proteomes" id="UP000816034"/>
    </source>
</evidence>
<accession>A0AA88GYU2</accession>
<comment type="caution">
    <text evidence="2">The sequence shown here is derived from an EMBL/GenBank/DDBJ whole genome shotgun (WGS) entry which is preliminary data.</text>
</comment>
<feature type="compositionally biased region" description="Low complexity" evidence="1">
    <location>
        <begin position="134"/>
        <end position="153"/>
    </location>
</feature>
<protein>
    <submittedName>
        <fullName evidence="2">Uncharacterized protein</fullName>
    </submittedName>
</protein>
<organism evidence="2 3">
    <name type="scientific">Naegleria lovaniensis</name>
    <name type="common">Amoeba</name>
    <dbReference type="NCBI Taxonomy" id="51637"/>
    <lineage>
        <taxon>Eukaryota</taxon>
        <taxon>Discoba</taxon>
        <taxon>Heterolobosea</taxon>
        <taxon>Tetramitia</taxon>
        <taxon>Eutetramitia</taxon>
        <taxon>Vahlkampfiidae</taxon>
        <taxon>Naegleria</taxon>
    </lineage>
</organism>
<dbReference type="EMBL" id="PYSW02000009">
    <property type="protein sequence ID" value="KAG2388893.1"/>
    <property type="molecule type" value="Genomic_DNA"/>
</dbReference>
<feature type="compositionally biased region" description="Low complexity" evidence="1">
    <location>
        <begin position="462"/>
        <end position="500"/>
    </location>
</feature>
<feature type="region of interest" description="Disordered" evidence="1">
    <location>
        <begin position="523"/>
        <end position="542"/>
    </location>
</feature>
<gene>
    <name evidence="2" type="ORF">C9374_000332</name>
</gene>
<feature type="region of interest" description="Disordered" evidence="1">
    <location>
        <begin position="26"/>
        <end position="47"/>
    </location>
</feature>
<reference evidence="2 3" key="1">
    <citation type="journal article" date="2018" name="BMC Genomics">
        <title>The genome of Naegleria lovaniensis, the basis for a comparative approach to unravel pathogenicity factors of the human pathogenic amoeba N. fowleri.</title>
        <authorList>
            <person name="Liechti N."/>
            <person name="Schurch N."/>
            <person name="Bruggmann R."/>
            <person name="Wittwer M."/>
        </authorList>
    </citation>
    <scope>NUCLEOTIDE SEQUENCE [LARGE SCALE GENOMIC DNA]</scope>
    <source>
        <strain evidence="2 3">ATCC 30569</strain>
    </source>
</reference>
<keyword evidence="3" id="KW-1185">Reference proteome</keyword>
<proteinExistence type="predicted"/>
<evidence type="ECO:0000256" key="1">
    <source>
        <dbReference type="SAM" id="MobiDB-lite"/>
    </source>
</evidence>
<dbReference type="GeneID" id="68092794"/>
<name>A0AA88GYU2_NAELO</name>
<dbReference type="Proteomes" id="UP000816034">
    <property type="component" value="Unassembled WGS sequence"/>
</dbReference>
<sequence length="563" mass="61444">MNIGPDKSNTQLDQKVFSSILNYLNQQQQQQPPSIPSSSSLNQNNPLTQSNQVLLPHQQQLDPSSDSTNLVQFSSVNNNNHPTINNINNNNYNSYFRNLNATNYTDNTNSQNYSLSSVNSDLIQQLLLTANTSTGSSSSSSSLMPSQMSTTTSNLQENSTCNHLNMNNSSLTEQDDPANHLLTSPTNVTFEMLLANVIKSSSWDVCQTTMVDASADVAVDRGDDYHGVSTTAQVNAGSGTSSINSNTVNGNNASNHCLQQRILVNPIESQQMTPQRLIINMQQQEVIGEPHSAAVASSLMTHSHMSPSATCHQIPNQEYHSNCSKSSASGASSSFACNTSVGDLTPITTTTTNSSRNSIWSSHVENSDFQWFESTSSPHMTTLEEHSTSNSEHQQKLVPHKQSLVTSLKNPKSGSSKKDKECMTPPRNNPTHRASGGIKKKKRKPPLVVTGISKETSNSTASLLNHSTPNTSNTHATTTTTSTLMNVTTTTSSSLTTPNTDHSTNPLGAFSLTTPEEMSLKFQRMSNEEGVKRKRGRPKKETEPYEVRFVNVENPQEFVTKKR</sequence>
<dbReference type="RefSeq" id="XP_044552885.1">
    <property type="nucleotide sequence ID" value="XM_044692835.1"/>
</dbReference>